<evidence type="ECO:0000313" key="1">
    <source>
        <dbReference type="EMBL" id="DAG06329.1"/>
    </source>
</evidence>
<accession>A0A8S5VHS1</accession>
<name>A0A8S5VHS1_9CAUD</name>
<dbReference type="EMBL" id="BK016269">
    <property type="protein sequence ID" value="DAG06329.1"/>
    <property type="molecule type" value="Genomic_DNA"/>
</dbReference>
<reference evidence="1" key="1">
    <citation type="journal article" date="2021" name="Proc. Natl. Acad. Sci. U.S.A.">
        <title>A Catalog of Tens of Thousands of Viruses from Human Metagenomes Reveals Hidden Associations with Chronic Diseases.</title>
        <authorList>
            <person name="Tisza M.J."/>
            <person name="Buck C.B."/>
        </authorList>
    </citation>
    <scope>NUCLEOTIDE SEQUENCE</scope>
    <source>
        <strain evidence="1">CtC4e1</strain>
    </source>
</reference>
<organism evidence="1">
    <name type="scientific">Siphoviridae sp. ctC4e1</name>
    <dbReference type="NCBI Taxonomy" id="2825375"/>
    <lineage>
        <taxon>Viruses</taxon>
        <taxon>Duplodnaviria</taxon>
        <taxon>Heunggongvirae</taxon>
        <taxon>Uroviricota</taxon>
        <taxon>Caudoviricetes</taxon>
    </lineage>
</organism>
<proteinExistence type="predicted"/>
<protein>
    <submittedName>
        <fullName evidence="1">Uncharacterized protein</fullName>
    </submittedName>
</protein>
<sequence>MCIINDHIQYIVASVNVIYNDFLVVVLDRFLVPLISFVFLDKILEVVFSWKIK</sequence>